<sequence length="75" mass="8767">MNRFLSQLDITFRRDPNNYRPRINKLNSVKIYPAPNFPTPDSRVWSYLPGSNGVNGQPRNLIYERSVDARNFTLP</sequence>
<organism evidence="1 2">
    <name type="scientific">Romanomermis culicivorax</name>
    <name type="common">Nematode worm</name>
    <dbReference type="NCBI Taxonomy" id="13658"/>
    <lineage>
        <taxon>Eukaryota</taxon>
        <taxon>Metazoa</taxon>
        <taxon>Ecdysozoa</taxon>
        <taxon>Nematoda</taxon>
        <taxon>Enoplea</taxon>
        <taxon>Dorylaimia</taxon>
        <taxon>Mermithida</taxon>
        <taxon>Mermithoidea</taxon>
        <taxon>Mermithidae</taxon>
        <taxon>Romanomermis</taxon>
    </lineage>
</organism>
<dbReference type="AlphaFoldDB" id="A0A915J0R5"/>
<dbReference type="InterPro" id="IPR013283">
    <property type="entry name" value="RLI1"/>
</dbReference>
<evidence type="ECO:0000313" key="2">
    <source>
        <dbReference type="WBParaSite" id="nRc.2.0.1.t19287-RA"/>
    </source>
</evidence>
<dbReference type="WBParaSite" id="nRc.2.0.1.t19287-RA">
    <property type="protein sequence ID" value="nRc.2.0.1.t19287-RA"/>
    <property type="gene ID" value="nRc.2.0.1.g19287"/>
</dbReference>
<accession>A0A915J0R5</accession>
<evidence type="ECO:0000313" key="1">
    <source>
        <dbReference type="Proteomes" id="UP000887565"/>
    </source>
</evidence>
<keyword evidence="1" id="KW-1185">Reference proteome</keyword>
<protein>
    <submittedName>
        <fullName evidence="2">Uncharacterized protein</fullName>
    </submittedName>
</protein>
<dbReference type="Proteomes" id="UP000887565">
    <property type="component" value="Unplaced"/>
</dbReference>
<reference evidence="2" key="1">
    <citation type="submission" date="2022-11" db="UniProtKB">
        <authorList>
            <consortium name="WormBaseParasite"/>
        </authorList>
    </citation>
    <scope>IDENTIFICATION</scope>
</reference>
<dbReference type="PANTHER" id="PTHR19248">
    <property type="entry name" value="ATP-BINDING TRANSPORT PROTEIN-RELATED"/>
    <property type="match status" value="1"/>
</dbReference>
<proteinExistence type="predicted"/>
<name>A0A915J0R5_ROMCU</name>